<organism evidence="2 3">
    <name type="scientific">Mycosarcoma maydis</name>
    <name type="common">Corn smut fungus</name>
    <name type="synonym">Ustilago maydis</name>
    <dbReference type="NCBI Taxonomy" id="5270"/>
    <lineage>
        <taxon>Eukaryota</taxon>
        <taxon>Fungi</taxon>
        <taxon>Dikarya</taxon>
        <taxon>Basidiomycota</taxon>
        <taxon>Ustilaginomycotina</taxon>
        <taxon>Ustilaginomycetes</taxon>
        <taxon>Ustilaginales</taxon>
        <taxon>Ustilaginaceae</taxon>
        <taxon>Mycosarcoma</taxon>
    </lineage>
</organism>
<dbReference type="InParanoid" id="A0A0D1E2M6"/>
<evidence type="ECO:0000256" key="1">
    <source>
        <dbReference type="SAM" id="MobiDB-lite"/>
    </source>
</evidence>
<accession>A0A0D1E2M6</accession>
<feature type="compositionally biased region" description="Polar residues" evidence="1">
    <location>
        <begin position="75"/>
        <end position="98"/>
    </location>
</feature>
<dbReference type="RefSeq" id="XP_011387590.1">
    <property type="nucleotide sequence ID" value="XM_011389288.1"/>
</dbReference>
<protein>
    <submittedName>
        <fullName evidence="2">Uncharacterized protein</fullName>
    </submittedName>
</protein>
<dbReference type="KEGG" id="uma:UMAG_01568"/>
<sequence length="240" mass="26433">MGLFTDTPSTALRPASSARLKRRSLGRSRQSLTSTVALPQSSQVAAASELNTDAAQSGSTISAESIHVDRAQINSHNLNTPPRPAATSSLGPTKSPASQKKEYLDEESELYLADLESDNTFLYLRQGSPDSALGTTALQSPEPDLIQRIDTYVATHYLDCFGMSHFNEHVRHHNRLVPFLSKAPRFLSIHSLKRKELERDYTDVVDTVDTCPRKELCLGRCLLGFRCPTRDLSSAQASMN</sequence>
<dbReference type="Proteomes" id="UP000000561">
    <property type="component" value="Chromosome 3"/>
</dbReference>
<feature type="compositionally biased region" description="Polar residues" evidence="1">
    <location>
        <begin position="1"/>
        <end position="10"/>
    </location>
</feature>
<evidence type="ECO:0000313" key="2">
    <source>
        <dbReference type="EMBL" id="KIS70399.1"/>
    </source>
</evidence>
<dbReference type="OrthoDB" id="429967at2759"/>
<feature type="region of interest" description="Disordered" evidence="1">
    <location>
        <begin position="75"/>
        <end position="101"/>
    </location>
</feature>
<dbReference type="AlphaFoldDB" id="A0A0D1E2M6"/>
<dbReference type="eggNOG" id="ENOG502RE8U">
    <property type="taxonomic scope" value="Eukaryota"/>
</dbReference>
<proteinExistence type="predicted"/>
<keyword evidence="3" id="KW-1185">Reference proteome</keyword>
<feature type="compositionally biased region" description="Polar residues" evidence="1">
    <location>
        <begin position="27"/>
        <end position="37"/>
    </location>
</feature>
<dbReference type="EMBL" id="CM003142">
    <property type="protein sequence ID" value="KIS70399.1"/>
    <property type="molecule type" value="Genomic_DNA"/>
</dbReference>
<dbReference type="VEuPathDB" id="FungiDB:UMAG_01568"/>
<reference evidence="2 3" key="1">
    <citation type="journal article" date="2006" name="Nature">
        <title>Insights from the genome of the biotrophic fungal plant pathogen Ustilago maydis.</title>
        <authorList>
            <person name="Kamper J."/>
            <person name="Kahmann R."/>
            <person name="Bolker M."/>
            <person name="Ma L.J."/>
            <person name="Brefort T."/>
            <person name="Saville B.J."/>
            <person name="Banuett F."/>
            <person name="Kronstad J.W."/>
            <person name="Gold S.E."/>
            <person name="Muller O."/>
            <person name="Perlin M.H."/>
            <person name="Wosten H.A."/>
            <person name="de Vries R."/>
            <person name="Ruiz-Herrera J."/>
            <person name="Reynaga-Pena C.G."/>
            <person name="Snetselaar K."/>
            <person name="McCann M."/>
            <person name="Perez-Martin J."/>
            <person name="Feldbrugge M."/>
            <person name="Basse C.W."/>
            <person name="Steinberg G."/>
            <person name="Ibeas J.I."/>
            <person name="Holloman W."/>
            <person name="Guzman P."/>
            <person name="Farman M."/>
            <person name="Stajich J.E."/>
            <person name="Sentandreu R."/>
            <person name="Gonzalez-Prieto J.M."/>
            <person name="Kennell J.C."/>
            <person name="Molina L."/>
            <person name="Schirawski J."/>
            <person name="Mendoza-Mendoza A."/>
            <person name="Greilinger D."/>
            <person name="Munch K."/>
            <person name="Rossel N."/>
            <person name="Scherer M."/>
            <person name="Vranes M."/>
            <person name="Ladendorf O."/>
            <person name="Vincon V."/>
            <person name="Fuchs U."/>
            <person name="Sandrock B."/>
            <person name="Meng S."/>
            <person name="Ho E.C."/>
            <person name="Cahill M.J."/>
            <person name="Boyce K.J."/>
            <person name="Klose J."/>
            <person name="Klosterman S.J."/>
            <person name="Deelstra H.J."/>
            <person name="Ortiz-Castellanos L."/>
            <person name="Li W."/>
            <person name="Sanchez-Alonso P."/>
            <person name="Schreier P.H."/>
            <person name="Hauser-Hahn I."/>
            <person name="Vaupel M."/>
            <person name="Koopmann E."/>
            <person name="Friedrich G."/>
            <person name="Voss H."/>
            <person name="Schluter T."/>
            <person name="Margolis J."/>
            <person name="Platt D."/>
            <person name="Swimmer C."/>
            <person name="Gnirke A."/>
            <person name="Chen F."/>
            <person name="Vysotskaia V."/>
            <person name="Mannhaupt G."/>
            <person name="Guldener U."/>
            <person name="Munsterkotter M."/>
            <person name="Haase D."/>
            <person name="Oesterheld M."/>
            <person name="Mewes H.W."/>
            <person name="Mauceli E.W."/>
            <person name="DeCaprio D."/>
            <person name="Wade C.M."/>
            <person name="Butler J."/>
            <person name="Young S."/>
            <person name="Jaffe D.B."/>
            <person name="Calvo S."/>
            <person name="Nusbaum C."/>
            <person name="Galagan J."/>
            <person name="Birren B.W."/>
        </authorList>
    </citation>
    <scope>NUCLEOTIDE SEQUENCE [LARGE SCALE GENOMIC DNA]</scope>
    <source>
        <strain evidence="3">DSM 14603 / FGSC 9021 / UM521</strain>
    </source>
</reference>
<evidence type="ECO:0000313" key="3">
    <source>
        <dbReference type="Proteomes" id="UP000000561"/>
    </source>
</evidence>
<name>A0A0D1E2M6_MYCMD</name>
<feature type="region of interest" description="Disordered" evidence="1">
    <location>
        <begin position="1"/>
        <end position="37"/>
    </location>
</feature>
<gene>
    <name evidence="2" type="ORF">UMAG_01568</name>
</gene>
<dbReference type="GeneID" id="23562537"/>